<dbReference type="Proteomes" id="UP001420932">
    <property type="component" value="Unassembled WGS sequence"/>
</dbReference>
<keyword evidence="5" id="KW-1185">Reference proteome</keyword>
<comment type="caution">
    <text evidence="4">The sequence shown here is derived from an EMBL/GenBank/DDBJ whole genome shotgun (WGS) entry which is preliminary data.</text>
</comment>
<dbReference type="InterPro" id="IPR011992">
    <property type="entry name" value="EF-hand-dom_pair"/>
</dbReference>
<organism evidence="4 5">
    <name type="scientific">Stephania yunnanensis</name>
    <dbReference type="NCBI Taxonomy" id="152371"/>
    <lineage>
        <taxon>Eukaryota</taxon>
        <taxon>Viridiplantae</taxon>
        <taxon>Streptophyta</taxon>
        <taxon>Embryophyta</taxon>
        <taxon>Tracheophyta</taxon>
        <taxon>Spermatophyta</taxon>
        <taxon>Magnoliopsida</taxon>
        <taxon>Ranunculales</taxon>
        <taxon>Menispermaceae</taxon>
        <taxon>Menispermoideae</taxon>
        <taxon>Cissampelideae</taxon>
        <taxon>Stephania</taxon>
    </lineage>
</organism>
<gene>
    <name evidence="4" type="ORF">Syun_003081</name>
</gene>
<dbReference type="GO" id="GO:0005509">
    <property type="term" value="F:calcium ion binding"/>
    <property type="evidence" value="ECO:0007669"/>
    <property type="project" value="InterPro"/>
</dbReference>
<dbReference type="PANTHER" id="PTHR10891">
    <property type="entry name" value="EF-HAND CALCIUM-BINDING DOMAIN CONTAINING PROTEIN"/>
    <property type="match status" value="1"/>
</dbReference>
<evidence type="ECO:0000313" key="5">
    <source>
        <dbReference type="Proteomes" id="UP001420932"/>
    </source>
</evidence>
<evidence type="ECO:0000259" key="3">
    <source>
        <dbReference type="PROSITE" id="PS50222"/>
    </source>
</evidence>
<evidence type="ECO:0000256" key="1">
    <source>
        <dbReference type="ARBA" id="ARBA00022723"/>
    </source>
</evidence>
<feature type="domain" description="EF-hand" evidence="3">
    <location>
        <begin position="44"/>
        <end position="79"/>
    </location>
</feature>
<dbReference type="SUPFAM" id="SSF47473">
    <property type="entry name" value="EF-hand"/>
    <property type="match status" value="1"/>
</dbReference>
<dbReference type="InterPro" id="IPR039647">
    <property type="entry name" value="EF_hand_pair_protein_CML-like"/>
</dbReference>
<evidence type="ECO:0000256" key="2">
    <source>
        <dbReference type="ARBA" id="ARBA00022737"/>
    </source>
</evidence>
<keyword evidence="2" id="KW-0677">Repeat</keyword>
<protein>
    <recommendedName>
        <fullName evidence="3">EF-hand domain-containing protein</fullName>
    </recommendedName>
</protein>
<keyword evidence="1" id="KW-0479">Metal-binding</keyword>
<proteinExistence type="predicted"/>
<reference evidence="4 5" key="1">
    <citation type="submission" date="2024-01" db="EMBL/GenBank/DDBJ databases">
        <title>Genome assemblies of Stephania.</title>
        <authorList>
            <person name="Yang L."/>
        </authorList>
    </citation>
    <scope>NUCLEOTIDE SEQUENCE [LARGE SCALE GENOMIC DNA]</scope>
    <source>
        <strain evidence="4">YNDBR</strain>
        <tissue evidence="4">Leaf</tissue>
    </source>
</reference>
<sequence length="95" mass="10371">MAQLPEVLEVVRLMEAFRAFDADNDGLITASQLSELMASLGHAVAGQDVKAMMQKAEKNQDGLLGFREFLKMTAMTEKAAKILGLETLKRLSSSL</sequence>
<dbReference type="SMART" id="SM00054">
    <property type="entry name" value="EFh"/>
    <property type="match status" value="2"/>
</dbReference>
<dbReference type="EMBL" id="JBBNAF010000002">
    <property type="protein sequence ID" value="KAK9162179.1"/>
    <property type="molecule type" value="Genomic_DNA"/>
</dbReference>
<name>A0AAP0L4D6_9MAGN</name>
<feature type="domain" description="EF-hand" evidence="3">
    <location>
        <begin position="8"/>
        <end position="43"/>
    </location>
</feature>
<dbReference type="FunFam" id="1.10.238.10:FF:000003">
    <property type="entry name" value="Calmodulin A"/>
    <property type="match status" value="1"/>
</dbReference>
<dbReference type="AlphaFoldDB" id="A0AAP0L4D6"/>
<dbReference type="PROSITE" id="PS50222">
    <property type="entry name" value="EF_HAND_2"/>
    <property type="match status" value="2"/>
</dbReference>
<dbReference type="Gene3D" id="1.10.238.10">
    <property type="entry name" value="EF-hand"/>
    <property type="match status" value="1"/>
</dbReference>
<dbReference type="InterPro" id="IPR002048">
    <property type="entry name" value="EF_hand_dom"/>
</dbReference>
<dbReference type="Pfam" id="PF13499">
    <property type="entry name" value="EF-hand_7"/>
    <property type="match status" value="1"/>
</dbReference>
<dbReference type="CDD" id="cd00051">
    <property type="entry name" value="EFh"/>
    <property type="match status" value="1"/>
</dbReference>
<accession>A0AAP0L4D6</accession>
<evidence type="ECO:0000313" key="4">
    <source>
        <dbReference type="EMBL" id="KAK9162179.1"/>
    </source>
</evidence>